<dbReference type="AlphaFoldDB" id="A0AAD3T2M3"/>
<name>A0AAD3T2M3_NEPGR</name>
<gene>
    <name evidence="2" type="ORF">Nepgr_022739</name>
</gene>
<feature type="region of interest" description="Disordered" evidence="1">
    <location>
        <begin position="1"/>
        <end position="23"/>
    </location>
</feature>
<evidence type="ECO:0000313" key="3">
    <source>
        <dbReference type="Proteomes" id="UP001279734"/>
    </source>
</evidence>
<accession>A0AAD3T2M3</accession>
<protein>
    <submittedName>
        <fullName evidence="2">Uncharacterized protein</fullName>
    </submittedName>
</protein>
<dbReference type="Proteomes" id="UP001279734">
    <property type="component" value="Unassembled WGS sequence"/>
</dbReference>
<reference evidence="2" key="1">
    <citation type="submission" date="2023-05" db="EMBL/GenBank/DDBJ databases">
        <title>Nepenthes gracilis genome sequencing.</title>
        <authorList>
            <person name="Fukushima K."/>
        </authorList>
    </citation>
    <scope>NUCLEOTIDE SEQUENCE</scope>
    <source>
        <strain evidence="2">SING2019-196</strain>
    </source>
</reference>
<proteinExistence type="predicted"/>
<dbReference type="EMBL" id="BSYO01000022">
    <property type="protein sequence ID" value="GMH20897.1"/>
    <property type="molecule type" value="Genomic_DNA"/>
</dbReference>
<sequence length="88" mass="9934">MAMCRGISDSSARPRTREARPQHLRQFSTNFTTQKLGNISTAAKTSRLFPTPAQFFRPSKTTNNTEFPTFELKKPRSYISSNTLSHPG</sequence>
<comment type="caution">
    <text evidence="2">The sequence shown here is derived from an EMBL/GenBank/DDBJ whole genome shotgun (WGS) entry which is preliminary data.</text>
</comment>
<evidence type="ECO:0000256" key="1">
    <source>
        <dbReference type="SAM" id="MobiDB-lite"/>
    </source>
</evidence>
<evidence type="ECO:0000313" key="2">
    <source>
        <dbReference type="EMBL" id="GMH20897.1"/>
    </source>
</evidence>
<keyword evidence="3" id="KW-1185">Reference proteome</keyword>
<organism evidence="2 3">
    <name type="scientific">Nepenthes gracilis</name>
    <name type="common">Slender pitcher plant</name>
    <dbReference type="NCBI Taxonomy" id="150966"/>
    <lineage>
        <taxon>Eukaryota</taxon>
        <taxon>Viridiplantae</taxon>
        <taxon>Streptophyta</taxon>
        <taxon>Embryophyta</taxon>
        <taxon>Tracheophyta</taxon>
        <taxon>Spermatophyta</taxon>
        <taxon>Magnoliopsida</taxon>
        <taxon>eudicotyledons</taxon>
        <taxon>Gunneridae</taxon>
        <taxon>Pentapetalae</taxon>
        <taxon>Caryophyllales</taxon>
        <taxon>Nepenthaceae</taxon>
        <taxon>Nepenthes</taxon>
    </lineage>
</organism>